<dbReference type="PANTHER" id="PTHR10055">
    <property type="entry name" value="TRYPTOPHANYL-TRNA SYNTHETASE"/>
    <property type="match status" value="1"/>
</dbReference>
<dbReference type="OrthoDB" id="10261385at2759"/>
<comment type="subcellular location">
    <subcellularLocation>
        <location evidence="1">Cytoplasm</location>
    </subcellularLocation>
</comment>
<evidence type="ECO:0000313" key="13">
    <source>
        <dbReference type="EnsemblMetazoa" id="XP_014241848.1"/>
    </source>
</evidence>
<protein>
    <recommendedName>
        <fullName evidence="4">Tryptophan--tRNA ligase, cytoplasmic</fullName>
        <ecNumber evidence="3">6.1.1.2</ecNumber>
    </recommendedName>
    <alternativeName>
        <fullName evidence="11">Tryptophanyl-tRNA synthetase</fullName>
    </alternativeName>
</protein>
<keyword evidence="14" id="KW-1185">Reference proteome</keyword>
<dbReference type="AlphaFoldDB" id="A0A8I6RB23"/>
<evidence type="ECO:0000256" key="4">
    <source>
        <dbReference type="ARBA" id="ARBA00013782"/>
    </source>
</evidence>
<dbReference type="GO" id="GO:0005737">
    <property type="term" value="C:cytoplasm"/>
    <property type="evidence" value="ECO:0007669"/>
    <property type="project" value="UniProtKB-SubCell"/>
</dbReference>
<dbReference type="RefSeq" id="XP_014241848.1">
    <property type="nucleotide sequence ID" value="XM_014386362.2"/>
</dbReference>
<dbReference type="GO" id="GO:0004830">
    <property type="term" value="F:tryptophan-tRNA ligase activity"/>
    <property type="evidence" value="ECO:0007669"/>
    <property type="project" value="UniProtKB-EC"/>
</dbReference>
<evidence type="ECO:0000313" key="14">
    <source>
        <dbReference type="Proteomes" id="UP000494040"/>
    </source>
</evidence>
<proteinExistence type="inferred from homology"/>
<name>A0A8I6RB23_CIMLE</name>
<comment type="similarity">
    <text evidence="2 12">Belongs to the class-I aminoacyl-tRNA synthetase family.</text>
</comment>
<dbReference type="PRINTS" id="PR01039">
    <property type="entry name" value="TRNASYNTHTRP"/>
</dbReference>
<dbReference type="PROSITE" id="PS00178">
    <property type="entry name" value="AA_TRNA_LIGASE_I"/>
    <property type="match status" value="1"/>
</dbReference>
<evidence type="ECO:0000256" key="3">
    <source>
        <dbReference type="ARBA" id="ARBA00013161"/>
    </source>
</evidence>
<dbReference type="Pfam" id="PF00579">
    <property type="entry name" value="tRNA-synt_1b"/>
    <property type="match status" value="1"/>
</dbReference>
<evidence type="ECO:0000256" key="9">
    <source>
        <dbReference type="ARBA" id="ARBA00022917"/>
    </source>
</evidence>
<organism evidence="13 14">
    <name type="scientific">Cimex lectularius</name>
    <name type="common">Bed bug</name>
    <name type="synonym">Acanthia lectularia</name>
    <dbReference type="NCBI Taxonomy" id="79782"/>
    <lineage>
        <taxon>Eukaryota</taxon>
        <taxon>Metazoa</taxon>
        <taxon>Ecdysozoa</taxon>
        <taxon>Arthropoda</taxon>
        <taxon>Hexapoda</taxon>
        <taxon>Insecta</taxon>
        <taxon>Pterygota</taxon>
        <taxon>Neoptera</taxon>
        <taxon>Paraneoptera</taxon>
        <taxon>Hemiptera</taxon>
        <taxon>Heteroptera</taxon>
        <taxon>Panheteroptera</taxon>
        <taxon>Cimicomorpha</taxon>
        <taxon>Cimicidae</taxon>
        <taxon>Cimex</taxon>
    </lineage>
</organism>
<dbReference type="Gene3D" id="1.10.240.10">
    <property type="entry name" value="Tyrosyl-Transfer RNA Synthetase"/>
    <property type="match status" value="1"/>
</dbReference>
<dbReference type="CTD" id="45399"/>
<dbReference type="InterPro" id="IPR014729">
    <property type="entry name" value="Rossmann-like_a/b/a_fold"/>
</dbReference>
<dbReference type="InterPro" id="IPR001412">
    <property type="entry name" value="aa-tRNA-synth_I_CS"/>
</dbReference>
<keyword evidence="7 12" id="KW-0547">Nucleotide-binding</keyword>
<keyword evidence="8 12" id="KW-0067">ATP-binding</keyword>
<evidence type="ECO:0000256" key="1">
    <source>
        <dbReference type="ARBA" id="ARBA00004496"/>
    </source>
</evidence>
<dbReference type="GeneID" id="106662332"/>
<dbReference type="PANTHER" id="PTHR10055:SF1">
    <property type="entry name" value="TRYPTOPHAN--TRNA LIGASE, CYTOPLASMIC"/>
    <property type="match status" value="1"/>
</dbReference>
<keyword evidence="9 12" id="KW-0648">Protein biosynthesis</keyword>
<evidence type="ECO:0000256" key="11">
    <source>
        <dbReference type="ARBA" id="ARBA00030268"/>
    </source>
</evidence>
<dbReference type="GO" id="GO:0006436">
    <property type="term" value="P:tryptophanyl-tRNA aminoacylation"/>
    <property type="evidence" value="ECO:0007669"/>
    <property type="project" value="InterPro"/>
</dbReference>
<keyword evidence="10 12" id="KW-0030">Aminoacyl-tRNA synthetase</keyword>
<dbReference type="KEGG" id="clec:106662332"/>
<dbReference type="OMA" id="SIYHRFM"/>
<dbReference type="InterPro" id="IPR002305">
    <property type="entry name" value="aa-tRNA-synth_Ic"/>
</dbReference>
<dbReference type="GO" id="GO:0005524">
    <property type="term" value="F:ATP binding"/>
    <property type="evidence" value="ECO:0007669"/>
    <property type="project" value="UniProtKB-KW"/>
</dbReference>
<dbReference type="FunFam" id="3.40.50.620:FF:000033">
    <property type="entry name" value="tryptophan--tRNA ligase, cytoplasmic"/>
    <property type="match status" value="1"/>
</dbReference>
<dbReference type="NCBIfam" id="TIGR00233">
    <property type="entry name" value="trpS"/>
    <property type="match status" value="1"/>
</dbReference>
<evidence type="ECO:0000256" key="12">
    <source>
        <dbReference type="RuleBase" id="RU363036"/>
    </source>
</evidence>
<evidence type="ECO:0000256" key="10">
    <source>
        <dbReference type="ARBA" id="ARBA00023146"/>
    </source>
</evidence>
<accession>A0A8I6RB23</accession>
<dbReference type="FunFam" id="1.10.240.10:FF:000003">
    <property type="entry name" value="Tryptophan--tRNA ligase, cytoplasmic"/>
    <property type="match status" value="1"/>
</dbReference>
<dbReference type="SUPFAM" id="SSF52374">
    <property type="entry name" value="Nucleotidylyl transferase"/>
    <property type="match status" value="1"/>
</dbReference>
<evidence type="ECO:0000256" key="2">
    <source>
        <dbReference type="ARBA" id="ARBA00005594"/>
    </source>
</evidence>
<dbReference type="Proteomes" id="UP000494040">
    <property type="component" value="Unassembled WGS sequence"/>
</dbReference>
<evidence type="ECO:0000256" key="5">
    <source>
        <dbReference type="ARBA" id="ARBA00022490"/>
    </source>
</evidence>
<dbReference type="InterPro" id="IPR002306">
    <property type="entry name" value="Trp-tRNA-ligase"/>
</dbReference>
<evidence type="ECO:0000256" key="8">
    <source>
        <dbReference type="ARBA" id="ARBA00022840"/>
    </source>
</evidence>
<evidence type="ECO:0000256" key="6">
    <source>
        <dbReference type="ARBA" id="ARBA00022598"/>
    </source>
</evidence>
<keyword evidence="5" id="KW-0963">Cytoplasm</keyword>
<evidence type="ECO:0000256" key="7">
    <source>
        <dbReference type="ARBA" id="ARBA00022741"/>
    </source>
</evidence>
<sequence length="408" mass="46418">MSTEVDDGLERLKITEEEDVVNPWTVTSSSQEGVDYDKLIKRFGSSKIDRELLDRWESVTGKPPHHLLRRGIFFSHRDVHTILSLAEQGRPFYLYTGRGPSSDSMHIGHMIPFMFTKWIQDLFDVPLVIQLTDDEKFLWKDLSVEEGLRLSRENAKDIIACGFDMDKTFIFSNFTYMGQSPEFYQNVVRIERCVTFNQVKGIFGFGDSDVIGKISFPAIQAAPALSTSFPHIFGRKKIPCLIPCAIDQDPYFRMTRDVAPRLGFAKPALLHSTFIPALQGANTKMSGSDSNTAIYLTDTPKQIKTKINKYAFSGGQASVEEHRKLGGDCRVDIAYQYLTFFLEDDEKLEKIKKDYTSGELLTGELKKLLIDHLQPIIAQHQERRAKVTDQVVAQYMTPRPLNCSKLPK</sequence>
<keyword evidence="6 12" id="KW-0436">Ligase</keyword>
<reference evidence="13" key="1">
    <citation type="submission" date="2022-01" db="UniProtKB">
        <authorList>
            <consortium name="EnsemblMetazoa"/>
        </authorList>
    </citation>
    <scope>IDENTIFICATION</scope>
</reference>
<dbReference type="Gene3D" id="3.40.50.620">
    <property type="entry name" value="HUPs"/>
    <property type="match status" value="1"/>
</dbReference>
<dbReference type="CDD" id="cd00806">
    <property type="entry name" value="TrpRS_core"/>
    <property type="match status" value="1"/>
</dbReference>
<dbReference type="EC" id="6.1.1.2" evidence="3"/>
<dbReference type="EnsemblMetazoa" id="XM_014386362.2">
    <property type="protein sequence ID" value="XP_014241848.1"/>
    <property type="gene ID" value="LOC106662332"/>
</dbReference>